<evidence type="ECO:0000313" key="7">
    <source>
        <dbReference type="Proteomes" id="UP001363151"/>
    </source>
</evidence>
<evidence type="ECO:0000256" key="4">
    <source>
        <dbReference type="ARBA" id="ARBA00022840"/>
    </source>
</evidence>
<proteinExistence type="inferred from homology"/>
<evidence type="ECO:0000256" key="2">
    <source>
        <dbReference type="ARBA" id="ARBA00022741"/>
    </source>
</evidence>
<comment type="similarity">
    <text evidence="1">Belongs to the AFG1 ATPase family.</text>
</comment>
<dbReference type="Pfam" id="PF03969">
    <property type="entry name" value="AFG1_ATPase"/>
    <property type="match status" value="1"/>
</dbReference>
<dbReference type="PANTHER" id="PTHR12169">
    <property type="entry name" value="ATPASE N2B"/>
    <property type="match status" value="1"/>
</dbReference>
<sequence length="603" mass="65800">MAPARGAAATLLRARGALRVSRHAPSIPRHALSTLPTARYEALVADGALRRDDHQLAALRTLDRVWTQLETYEPPNVREEAATLEKEATTETLGQRFAAFAQGLGIAVGGGTDRPSGASGPVVSRFGSNYDYDAERPRAKRIEAAPLLGLDSKAPVGAYVHGGVGCGKTYVMDLFFDVAPTQNKQRVHFHAMMLDVHGKLDALRRRDGPPHPNPMRAVALDVLQSGSLLCFDEFQVTDIADALVVKSLFEHLFDGGAVVVATSNRAPRDLYENGVQRQAFEPLIPVWKSNLQPDFNARCETVSLDASPTDYRFVIGASGSADVYFLDDDVGGFEDSIARFTKRGDRVVAIDLRIPGSTRTVPVKQAMLGSRACRFAFDELCGGRLGYADYYALAQTFDVVFVEHVPRLEAGMMDEARRFITLVDALYEYGVKVVVRAAAPVGELYVVDAEKQAALDKANLDVIGGDATYQMTGDRRDESFAFDRCVSRLVEMGSLDYLKRAPSRTARVACEPGDLTEPEIDDLFRRLDVDRSGSLSTDELRAFLSEISKEKRGHRNVGDEELAYALGRLDANGGDVCKGDLAAFLRELPTSHGWGNLLKAAPS</sequence>
<dbReference type="InterPro" id="IPR005654">
    <property type="entry name" value="ATPase_AFG1-like"/>
</dbReference>
<keyword evidence="4" id="KW-0067">ATP-binding</keyword>
<dbReference type="SUPFAM" id="SSF47473">
    <property type="entry name" value="EF-hand"/>
    <property type="match status" value="1"/>
</dbReference>
<comment type="caution">
    <text evidence="6">The sequence shown here is derived from an EMBL/GenBank/DDBJ whole genome shotgun (WGS) entry which is preliminary data.</text>
</comment>
<dbReference type="Gene3D" id="3.40.50.300">
    <property type="entry name" value="P-loop containing nucleotide triphosphate hydrolases"/>
    <property type="match status" value="1"/>
</dbReference>
<reference evidence="6 7" key="1">
    <citation type="submission" date="2024-03" db="EMBL/GenBank/DDBJ databases">
        <title>Aureococcus anophagefferens CCMP1851 and Kratosvirus quantuckense: Draft genome of a second virus-susceptible host strain in the model system.</title>
        <authorList>
            <person name="Chase E."/>
            <person name="Truchon A.R."/>
            <person name="Schepens W."/>
            <person name="Wilhelm S.W."/>
        </authorList>
    </citation>
    <scope>NUCLEOTIDE SEQUENCE [LARGE SCALE GENOMIC DNA]</scope>
    <source>
        <strain evidence="6 7">CCMP1851</strain>
    </source>
</reference>
<keyword evidence="7" id="KW-1185">Reference proteome</keyword>
<evidence type="ECO:0000259" key="5">
    <source>
        <dbReference type="PROSITE" id="PS50222"/>
    </source>
</evidence>
<dbReference type="Proteomes" id="UP001363151">
    <property type="component" value="Unassembled WGS sequence"/>
</dbReference>
<protein>
    <submittedName>
        <fullName evidence="6">AFG1-like ATPase</fullName>
    </submittedName>
</protein>
<dbReference type="InterPro" id="IPR027417">
    <property type="entry name" value="P-loop_NTPase"/>
</dbReference>
<dbReference type="PANTHER" id="PTHR12169:SF6">
    <property type="entry name" value="AFG1-LIKE ATPASE"/>
    <property type="match status" value="1"/>
</dbReference>
<organism evidence="6 7">
    <name type="scientific">Aureococcus anophagefferens</name>
    <name type="common">Harmful bloom alga</name>
    <dbReference type="NCBI Taxonomy" id="44056"/>
    <lineage>
        <taxon>Eukaryota</taxon>
        <taxon>Sar</taxon>
        <taxon>Stramenopiles</taxon>
        <taxon>Ochrophyta</taxon>
        <taxon>Pelagophyceae</taxon>
        <taxon>Pelagomonadales</taxon>
        <taxon>Pelagomonadaceae</taxon>
        <taxon>Aureococcus</taxon>
    </lineage>
</organism>
<evidence type="ECO:0000256" key="3">
    <source>
        <dbReference type="ARBA" id="ARBA00022837"/>
    </source>
</evidence>
<dbReference type="NCBIfam" id="NF040713">
    <property type="entry name" value="ZapE"/>
    <property type="match status" value="1"/>
</dbReference>
<dbReference type="InterPro" id="IPR011992">
    <property type="entry name" value="EF-hand-dom_pair"/>
</dbReference>
<dbReference type="SMART" id="SM00054">
    <property type="entry name" value="EFh"/>
    <property type="match status" value="1"/>
</dbReference>
<gene>
    <name evidence="6" type="ORF">SO694_00134086</name>
</gene>
<dbReference type="InterPro" id="IPR018247">
    <property type="entry name" value="EF_Hand_1_Ca_BS"/>
</dbReference>
<dbReference type="InterPro" id="IPR002048">
    <property type="entry name" value="EF_hand_dom"/>
</dbReference>
<accession>A0ABR1GFJ4</accession>
<dbReference type="PROSITE" id="PS00018">
    <property type="entry name" value="EF_HAND_1"/>
    <property type="match status" value="1"/>
</dbReference>
<name>A0ABR1GFJ4_AURAN</name>
<evidence type="ECO:0000256" key="1">
    <source>
        <dbReference type="ARBA" id="ARBA00010322"/>
    </source>
</evidence>
<keyword evidence="2" id="KW-0547">Nucleotide-binding</keyword>
<keyword evidence="3" id="KW-0106">Calcium</keyword>
<dbReference type="Pfam" id="PF13405">
    <property type="entry name" value="EF-hand_6"/>
    <property type="match status" value="1"/>
</dbReference>
<dbReference type="EMBL" id="JBBJCI010000015">
    <property type="protein sequence ID" value="KAK7254844.1"/>
    <property type="molecule type" value="Genomic_DNA"/>
</dbReference>
<evidence type="ECO:0000313" key="6">
    <source>
        <dbReference type="EMBL" id="KAK7254844.1"/>
    </source>
</evidence>
<dbReference type="SUPFAM" id="SSF52540">
    <property type="entry name" value="P-loop containing nucleoside triphosphate hydrolases"/>
    <property type="match status" value="1"/>
</dbReference>
<dbReference type="Gene3D" id="1.10.238.10">
    <property type="entry name" value="EF-hand"/>
    <property type="match status" value="1"/>
</dbReference>
<dbReference type="PROSITE" id="PS50222">
    <property type="entry name" value="EF_HAND_2"/>
    <property type="match status" value="1"/>
</dbReference>
<feature type="domain" description="EF-hand" evidence="5">
    <location>
        <begin position="515"/>
        <end position="550"/>
    </location>
</feature>